<dbReference type="RefSeq" id="WP_116708736.1">
    <property type="nucleotide sequence ID" value="NZ_QEKW01000006.1"/>
</dbReference>
<dbReference type="Proteomes" id="UP000245639">
    <property type="component" value="Unassembled WGS sequence"/>
</dbReference>
<dbReference type="EMBL" id="QEKW01000006">
    <property type="protein sequence ID" value="PVZ09552.1"/>
    <property type="molecule type" value="Genomic_DNA"/>
</dbReference>
<keyword evidence="2" id="KW-1185">Reference proteome</keyword>
<dbReference type="OrthoDB" id="3690822at2"/>
<proteinExistence type="predicted"/>
<sequence>MEIDGVEVFEEQEDYGYSWHWDDPRGFQSEILWQREVGHLSLGTRQLPGGWVHNRLDPNAWGSARTIYEARQVVEAYVTQAAAKPG</sequence>
<protein>
    <recommendedName>
        <fullName evidence="3">Immunity protein 53 of polymorphic toxin system</fullName>
    </recommendedName>
</protein>
<name>A0A2U1FBJ2_9PSEU</name>
<reference evidence="1 2" key="1">
    <citation type="submission" date="2018-04" db="EMBL/GenBank/DDBJ databases">
        <title>Genomic Encyclopedia of Type Strains, Phase IV (KMG-IV): sequencing the most valuable type-strain genomes for metagenomic binning, comparative biology and taxonomic classification.</title>
        <authorList>
            <person name="Goeker M."/>
        </authorList>
    </citation>
    <scope>NUCLEOTIDE SEQUENCE [LARGE SCALE GENOMIC DNA]</scope>
    <source>
        <strain evidence="1 2">DSM 45771</strain>
    </source>
</reference>
<evidence type="ECO:0008006" key="3">
    <source>
        <dbReference type="Google" id="ProtNLM"/>
    </source>
</evidence>
<dbReference type="AlphaFoldDB" id="A0A2U1FBJ2"/>
<accession>A0A2U1FBJ2</accession>
<gene>
    <name evidence="1" type="ORF">C8D89_106216</name>
</gene>
<evidence type="ECO:0000313" key="2">
    <source>
        <dbReference type="Proteomes" id="UP000245639"/>
    </source>
</evidence>
<evidence type="ECO:0000313" key="1">
    <source>
        <dbReference type="EMBL" id="PVZ09552.1"/>
    </source>
</evidence>
<organism evidence="1 2">
    <name type="scientific">Actinomycetospora cinnamomea</name>
    <dbReference type="NCBI Taxonomy" id="663609"/>
    <lineage>
        <taxon>Bacteria</taxon>
        <taxon>Bacillati</taxon>
        <taxon>Actinomycetota</taxon>
        <taxon>Actinomycetes</taxon>
        <taxon>Pseudonocardiales</taxon>
        <taxon>Pseudonocardiaceae</taxon>
        <taxon>Actinomycetospora</taxon>
    </lineage>
</organism>
<comment type="caution">
    <text evidence="1">The sequence shown here is derived from an EMBL/GenBank/DDBJ whole genome shotgun (WGS) entry which is preliminary data.</text>
</comment>